<dbReference type="PROSITE" id="PS50173">
    <property type="entry name" value="UMUC"/>
    <property type="match status" value="1"/>
</dbReference>
<feature type="binding site" evidence="16">
    <location>
        <position position="121"/>
    </location>
    <ligand>
        <name>Mg(2+)</name>
        <dbReference type="ChEBI" id="CHEBI:18420"/>
    </ligand>
</feature>
<dbReference type="Pfam" id="PF21999">
    <property type="entry name" value="IMS_HHH_1"/>
    <property type="match status" value="1"/>
</dbReference>
<keyword evidence="3 16" id="KW-0515">Mutator protein</keyword>
<evidence type="ECO:0000256" key="7">
    <source>
        <dbReference type="ARBA" id="ARBA00022705"/>
    </source>
</evidence>
<feature type="region of interest" description="Disordered" evidence="17">
    <location>
        <begin position="389"/>
        <end position="417"/>
    </location>
</feature>
<dbReference type="Pfam" id="PF00817">
    <property type="entry name" value="IMS"/>
    <property type="match status" value="1"/>
</dbReference>
<evidence type="ECO:0000256" key="15">
    <source>
        <dbReference type="ARBA" id="ARBA00049244"/>
    </source>
</evidence>
<dbReference type="Gene3D" id="3.30.70.270">
    <property type="match status" value="1"/>
</dbReference>
<evidence type="ECO:0000256" key="11">
    <source>
        <dbReference type="ARBA" id="ARBA00022932"/>
    </source>
</evidence>
<dbReference type="PANTHER" id="PTHR11076">
    <property type="entry name" value="DNA REPAIR POLYMERASE UMUC / TRANSFERASE FAMILY MEMBER"/>
    <property type="match status" value="1"/>
</dbReference>
<dbReference type="Gene3D" id="3.30.1490.100">
    <property type="entry name" value="DNA polymerase, Y-family, little finger domain"/>
    <property type="match status" value="1"/>
</dbReference>
<dbReference type="SUPFAM" id="SSF100879">
    <property type="entry name" value="Lesion bypass DNA polymerase (Y-family), little finger domain"/>
    <property type="match status" value="1"/>
</dbReference>
<sequence length="417" mass="45213">MSRRQFSVPVRNEPGPPDDTGCTILHVDMDAFYASASLLSRPDLRGRPVIIGGSGRSVVLSATYEARAFGVTSAMPMARARRLCPQAVVIPPDHRRYAAISDAIMATFATFTEHVEPLSLDEAFLDVSGAVRRLGPPARVAQMLRDTIADEQGITCSVGVAASKFVAKLASGLAKPDGLLVVPRNETVAFLHQLPVGAIWGVGERTEEQLHRLGLRTVADLAHTPVETLQRALGDVAGRHLHELAWGRDPRPVERQRQEKSIGADETFAHDVDDPAVVHRELLRLSDRTAARARSAGMSGRTISIKVRFADFTTITRAKTLRNHTDVSREIHATAVELFDRLGLQRARIRLVGVRLEGLAPSSGTPIQATLDEPERGWRDADRAVDRASARFGAGSVRPASLMPEPSGSQDGQPDLS</sequence>
<evidence type="ECO:0000256" key="10">
    <source>
        <dbReference type="ARBA" id="ARBA00022842"/>
    </source>
</evidence>
<keyword evidence="4 16" id="KW-0963">Cytoplasm</keyword>
<dbReference type="PATRIC" id="fig|584657.3.peg.772"/>
<accession>W9GQE2</accession>
<dbReference type="GO" id="GO:0005829">
    <property type="term" value="C:cytosol"/>
    <property type="evidence" value="ECO:0007669"/>
    <property type="project" value="TreeGrafter"/>
</dbReference>
<comment type="function">
    <text evidence="14 16">Poorly processive, error-prone DNA polymerase involved in untargeted mutagenesis. Copies undamaged DNA at stalled replication forks, which arise in vivo from mismatched or misaligned primer ends. These misaligned primers can be extended by PolIV. Exhibits no 3'-5' exonuclease (proofreading) activity. May be involved in translesional synthesis, in conjunction with the beta clamp from PolIII.</text>
</comment>
<evidence type="ECO:0000256" key="12">
    <source>
        <dbReference type="ARBA" id="ARBA00023125"/>
    </source>
</evidence>
<dbReference type="NCBIfam" id="NF002677">
    <property type="entry name" value="PRK02406.1"/>
    <property type="match status" value="1"/>
</dbReference>
<evidence type="ECO:0000256" key="14">
    <source>
        <dbReference type="ARBA" id="ARBA00025589"/>
    </source>
</evidence>
<keyword evidence="6 16" id="KW-0548">Nucleotidyltransferase</keyword>
<evidence type="ECO:0000256" key="4">
    <source>
        <dbReference type="ARBA" id="ARBA00022490"/>
    </source>
</evidence>
<name>W9GQE2_9MICO</name>
<dbReference type="GO" id="GO:0003684">
    <property type="term" value="F:damaged DNA binding"/>
    <property type="evidence" value="ECO:0007669"/>
    <property type="project" value="InterPro"/>
</dbReference>
<proteinExistence type="inferred from homology"/>
<comment type="cofactor">
    <cofactor evidence="16">
        <name>Mg(2+)</name>
        <dbReference type="ChEBI" id="CHEBI:18420"/>
    </cofactor>
    <text evidence="16">Binds 2 magnesium ions per subunit.</text>
</comment>
<protein>
    <recommendedName>
        <fullName evidence="16">DNA polymerase IV</fullName>
        <shortName evidence="16">Pol IV</shortName>
        <ecNumber evidence="16">2.7.7.7</ecNumber>
    </recommendedName>
</protein>
<comment type="subunit">
    <text evidence="16">Monomer.</text>
</comment>
<keyword evidence="11 16" id="KW-0239">DNA-directed DNA polymerase</keyword>
<comment type="caution">
    <text evidence="19">The sequence shown here is derived from an EMBL/GenBank/DDBJ whole genome shotgun (WGS) entry which is preliminary data.</text>
</comment>
<dbReference type="GO" id="GO:0003887">
    <property type="term" value="F:DNA-directed DNA polymerase activity"/>
    <property type="evidence" value="ECO:0007669"/>
    <property type="project" value="UniProtKB-UniRule"/>
</dbReference>
<keyword evidence="13 16" id="KW-0234">DNA repair</keyword>
<keyword evidence="12 16" id="KW-0238">DNA-binding</keyword>
<dbReference type="InterPro" id="IPR001126">
    <property type="entry name" value="UmuC"/>
</dbReference>
<dbReference type="AlphaFoldDB" id="W9GQE2"/>
<dbReference type="SUPFAM" id="SSF56672">
    <property type="entry name" value="DNA/RNA polymerases"/>
    <property type="match status" value="1"/>
</dbReference>
<feature type="compositionally biased region" description="Polar residues" evidence="17">
    <location>
        <begin position="407"/>
        <end position="417"/>
    </location>
</feature>
<keyword evidence="8 16" id="KW-0479">Metal-binding</keyword>
<dbReference type="Proteomes" id="UP000019494">
    <property type="component" value="Unassembled WGS sequence"/>
</dbReference>
<evidence type="ECO:0000256" key="8">
    <source>
        <dbReference type="ARBA" id="ARBA00022723"/>
    </source>
</evidence>
<dbReference type="EMBL" id="AWQS01000016">
    <property type="protein sequence ID" value="EWT07292.1"/>
    <property type="molecule type" value="Genomic_DNA"/>
</dbReference>
<dbReference type="Gene3D" id="3.40.1170.60">
    <property type="match status" value="1"/>
</dbReference>
<dbReference type="HAMAP" id="MF_01113">
    <property type="entry name" value="DNApol_IV"/>
    <property type="match status" value="1"/>
</dbReference>
<dbReference type="InterPro" id="IPR017961">
    <property type="entry name" value="DNA_pol_Y-fam_little_finger"/>
</dbReference>
<feature type="binding site" evidence="16">
    <location>
        <position position="28"/>
    </location>
    <ligand>
        <name>Mg(2+)</name>
        <dbReference type="ChEBI" id="CHEBI:18420"/>
    </ligand>
</feature>
<dbReference type="GO" id="GO:0006281">
    <property type="term" value="P:DNA repair"/>
    <property type="evidence" value="ECO:0007669"/>
    <property type="project" value="UniProtKB-UniRule"/>
</dbReference>
<keyword evidence="7 16" id="KW-0235">DNA replication</keyword>
<comment type="catalytic activity">
    <reaction evidence="15 16">
        <text>DNA(n) + a 2'-deoxyribonucleoside 5'-triphosphate = DNA(n+1) + diphosphate</text>
        <dbReference type="Rhea" id="RHEA:22508"/>
        <dbReference type="Rhea" id="RHEA-COMP:17339"/>
        <dbReference type="Rhea" id="RHEA-COMP:17340"/>
        <dbReference type="ChEBI" id="CHEBI:33019"/>
        <dbReference type="ChEBI" id="CHEBI:61560"/>
        <dbReference type="ChEBI" id="CHEBI:173112"/>
        <dbReference type="EC" id="2.7.7.7"/>
    </reaction>
</comment>
<feature type="domain" description="UmuC" evidence="18">
    <location>
        <begin position="24"/>
        <end position="203"/>
    </location>
</feature>
<evidence type="ECO:0000259" key="18">
    <source>
        <dbReference type="PROSITE" id="PS50173"/>
    </source>
</evidence>
<evidence type="ECO:0000256" key="16">
    <source>
        <dbReference type="HAMAP-Rule" id="MF_01113"/>
    </source>
</evidence>
<keyword evidence="9 16" id="KW-0227">DNA damage</keyword>
<keyword evidence="5 16" id="KW-0808">Transferase</keyword>
<dbReference type="EC" id="2.7.7.7" evidence="16"/>
<evidence type="ECO:0000256" key="3">
    <source>
        <dbReference type="ARBA" id="ARBA00022457"/>
    </source>
</evidence>
<keyword evidence="20" id="KW-1185">Reference proteome</keyword>
<dbReference type="OrthoDB" id="9808813at2"/>
<dbReference type="GO" id="GO:0042276">
    <property type="term" value="P:error-prone translesion synthesis"/>
    <property type="evidence" value="ECO:0007669"/>
    <property type="project" value="TreeGrafter"/>
</dbReference>
<dbReference type="GO" id="GO:0000287">
    <property type="term" value="F:magnesium ion binding"/>
    <property type="evidence" value="ECO:0007669"/>
    <property type="project" value="UniProtKB-UniRule"/>
</dbReference>
<dbReference type="FunFam" id="3.30.1490.100:FF:000004">
    <property type="entry name" value="DNA polymerase IV"/>
    <property type="match status" value="1"/>
</dbReference>
<evidence type="ECO:0000256" key="17">
    <source>
        <dbReference type="SAM" id="MobiDB-lite"/>
    </source>
</evidence>
<dbReference type="InterPro" id="IPR036775">
    <property type="entry name" value="DNA_pol_Y-fam_lit_finger_sf"/>
</dbReference>
<comment type="subcellular location">
    <subcellularLocation>
        <location evidence="1 16">Cytoplasm</location>
    </subcellularLocation>
</comment>
<evidence type="ECO:0000256" key="1">
    <source>
        <dbReference type="ARBA" id="ARBA00004496"/>
    </source>
</evidence>
<dbReference type="NCBIfam" id="NF003015">
    <property type="entry name" value="PRK03858.1"/>
    <property type="match status" value="1"/>
</dbReference>
<evidence type="ECO:0000313" key="20">
    <source>
        <dbReference type="Proteomes" id="UP000019494"/>
    </source>
</evidence>
<dbReference type="Pfam" id="PF11799">
    <property type="entry name" value="IMS_C"/>
    <property type="match status" value="1"/>
</dbReference>
<feature type="site" description="Substrate discrimination" evidence="16">
    <location>
        <position position="33"/>
    </location>
</feature>
<dbReference type="CDD" id="cd03586">
    <property type="entry name" value="PolY_Pol_IV_kappa"/>
    <property type="match status" value="1"/>
</dbReference>
<evidence type="ECO:0000256" key="5">
    <source>
        <dbReference type="ARBA" id="ARBA00022679"/>
    </source>
</evidence>
<dbReference type="Gene3D" id="1.10.150.20">
    <property type="entry name" value="5' to 3' exonuclease, C-terminal subdomain"/>
    <property type="match status" value="1"/>
</dbReference>
<dbReference type="InterPro" id="IPR043502">
    <property type="entry name" value="DNA/RNA_pol_sf"/>
</dbReference>
<evidence type="ECO:0000256" key="13">
    <source>
        <dbReference type="ARBA" id="ARBA00023204"/>
    </source>
</evidence>
<evidence type="ECO:0000256" key="9">
    <source>
        <dbReference type="ARBA" id="ARBA00022763"/>
    </source>
</evidence>
<dbReference type="RefSeq" id="WP_034713672.1">
    <property type="nucleotide sequence ID" value="NZ_AWQS01000016.1"/>
</dbReference>
<dbReference type="GO" id="GO:0009432">
    <property type="term" value="P:SOS response"/>
    <property type="evidence" value="ECO:0007669"/>
    <property type="project" value="TreeGrafter"/>
</dbReference>
<evidence type="ECO:0000313" key="19">
    <source>
        <dbReference type="EMBL" id="EWT07292.1"/>
    </source>
</evidence>
<organism evidence="19 20">
    <name type="scientific">Intrasporangium chromatireducens Q5-1</name>
    <dbReference type="NCBI Taxonomy" id="584657"/>
    <lineage>
        <taxon>Bacteria</taxon>
        <taxon>Bacillati</taxon>
        <taxon>Actinomycetota</taxon>
        <taxon>Actinomycetes</taxon>
        <taxon>Micrococcales</taxon>
        <taxon>Intrasporangiaceae</taxon>
        <taxon>Intrasporangium</taxon>
    </lineage>
</organism>
<reference evidence="20" key="1">
    <citation type="submission" date="2013-08" db="EMBL/GenBank/DDBJ databases">
        <title>Intrasporangium oryzae NRRL B-24470.</title>
        <authorList>
            <person name="Liu H."/>
            <person name="Wang G."/>
        </authorList>
    </citation>
    <scope>NUCLEOTIDE SEQUENCE [LARGE SCALE GENOMIC DNA]</scope>
    <source>
        <strain evidence="20">Q5-1</strain>
    </source>
</reference>
<feature type="active site" evidence="16">
    <location>
        <position position="122"/>
    </location>
</feature>
<dbReference type="InterPro" id="IPR053848">
    <property type="entry name" value="IMS_HHH_1"/>
</dbReference>
<evidence type="ECO:0000256" key="6">
    <source>
        <dbReference type="ARBA" id="ARBA00022695"/>
    </source>
</evidence>
<dbReference type="InterPro" id="IPR050116">
    <property type="entry name" value="DNA_polymerase-Y"/>
</dbReference>
<dbReference type="InterPro" id="IPR022880">
    <property type="entry name" value="DNApol_IV"/>
</dbReference>
<gene>
    <name evidence="16" type="primary">dinB</name>
    <name evidence="19" type="ORF">N864_08885</name>
</gene>
<dbReference type="InterPro" id="IPR043128">
    <property type="entry name" value="Rev_trsase/Diguanyl_cyclase"/>
</dbReference>
<comment type="similarity">
    <text evidence="2 16">Belongs to the DNA polymerase type-Y family.</text>
</comment>
<dbReference type="PANTHER" id="PTHR11076:SF33">
    <property type="entry name" value="DNA POLYMERASE KAPPA"/>
    <property type="match status" value="1"/>
</dbReference>
<dbReference type="GO" id="GO:0006261">
    <property type="term" value="P:DNA-templated DNA replication"/>
    <property type="evidence" value="ECO:0007669"/>
    <property type="project" value="UniProtKB-UniRule"/>
</dbReference>
<evidence type="ECO:0000256" key="2">
    <source>
        <dbReference type="ARBA" id="ARBA00010945"/>
    </source>
</evidence>
<keyword evidence="10 16" id="KW-0460">Magnesium</keyword>